<dbReference type="SMART" id="SM00735">
    <property type="entry name" value="ZM"/>
    <property type="match status" value="1"/>
</dbReference>
<dbReference type="InterPro" id="IPR050604">
    <property type="entry name" value="PDZ-LIM_domain"/>
</dbReference>
<dbReference type="GeneTree" id="ENSGT00940000156741"/>
<sequence length="315" mass="34843">MPQNVVLEGPAPWGFRLSGGKDFNQPLTITRVTPGSKASRVNLCPGDVILAIEGVSTDDMTHSEAQNKIKDSTHQLCLKIERPETKLWSPQVVEEGKAHPFKINLEAEQQEYKPIGTGHNRRAQPFVAAGNLDDKRQVVSSSYNTPIGLYSEGNIQDALHGQIRGLVHDRPEGGKVLNAIEESHVYQMLQEDHDRPHEPRQSGSFKALQDYIDSDGKKPLVTRSVKAPVTKPQAASGSLQKLPLCDKCGNGIVGTVVKARDKFRHPACFVCSDCGMNLKQKGYFFVEGQMYCETHARIRMRPPEGHDLVTVYPNA</sequence>
<dbReference type="GeneID" id="108431130"/>
<dbReference type="SUPFAM" id="SSF57716">
    <property type="entry name" value="Glucocorticoid receptor-like (DNA-binding domain)"/>
    <property type="match status" value="2"/>
</dbReference>
<dbReference type="InterPro" id="IPR001478">
    <property type="entry name" value="PDZ"/>
</dbReference>
<organism evidence="11 12">
    <name type="scientific">Pygocentrus nattereri</name>
    <name type="common">Red-bellied piranha</name>
    <dbReference type="NCBI Taxonomy" id="42514"/>
    <lineage>
        <taxon>Eukaryota</taxon>
        <taxon>Metazoa</taxon>
        <taxon>Chordata</taxon>
        <taxon>Craniata</taxon>
        <taxon>Vertebrata</taxon>
        <taxon>Euteleostomi</taxon>
        <taxon>Actinopterygii</taxon>
        <taxon>Neopterygii</taxon>
        <taxon>Teleostei</taxon>
        <taxon>Ostariophysi</taxon>
        <taxon>Characiformes</taxon>
        <taxon>Characoidei</taxon>
        <taxon>Pygocentrus</taxon>
    </lineage>
</organism>
<dbReference type="Pfam" id="PF00595">
    <property type="entry name" value="PDZ"/>
    <property type="match status" value="1"/>
</dbReference>
<dbReference type="SMART" id="SM00132">
    <property type="entry name" value="LIM"/>
    <property type="match status" value="1"/>
</dbReference>
<feature type="domain" description="LIM zinc-binding" evidence="9">
    <location>
        <begin position="243"/>
        <end position="302"/>
    </location>
</feature>
<keyword evidence="4 8" id="KW-0862">Zinc</keyword>
<dbReference type="Gene3D" id="2.30.42.10">
    <property type="match status" value="1"/>
</dbReference>
<proteinExistence type="predicted"/>
<comment type="function">
    <text evidence="6">May play a role in the organization of actin filament arrays within muscle cells.</text>
</comment>
<dbReference type="Ensembl" id="ENSPNAT00000026585.2">
    <property type="protein sequence ID" value="ENSPNAP00000017696.1"/>
    <property type="gene ID" value="ENSPNAG00000024038.2"/>
</dbReference>
<dbReference type="OrthoDB" id="1293114at2759"/>
<dbReference type="CDD" id="cd09450">
    <property type="entry name" value="LIM_ALP"/>
    <property type="match status" value="1"/>
</dbReference>
<dbReference type="PANTHER" id="PTHR24214:SF7">
    <property type="entry name" value="PDZ AND LIM DOMAIN PROTEIN 3"/>
    <property type="match status" value="1"/>
</dbReference>
<evidence type="ECO:0000256" key="5">
    <source>
        <dbReference type="ARBA" id="ARBA00023038"/>
    </source>
</evidence>
<evidence type="ECO:0000256" key="1">
    <source>
        <dbReference type="ARBA" id="ARBA00004216"/>
    </source>
</evidence>
<dbReference type="FunFam" id="2.10.110.10:FF:000026">
    <property type="entry name" value="PDZ and LIM domain protein 3"/>
    <property type="match status" value="1"/>
</dbReference>
<reference evidence="11 12" key="1">
    <citation type="submission" date="2020-10" db="EMBL/GenBank/DDBJ databases">
        <title>Pygocentrus nattereri (red-bellied piranha) genome, fPygNat1, primary haplotype.</title>
        <authorList>
            <person name="Myers G."/>
            <person name="Meyer A."/>
            <person name="Karagic N."/>
            <person name="Pippel M."/>
            <person name="Winkler S."/>
            <person name="Tracey A."/>
            <person name="Wood J."/>
            <person name="Formenti G."/>
            <person name="Howe K."/>
            <person name="Fedrigo O."/>
            <person name="Jarvis E.D."/>
        </authorList>
    </citation>
    <scope>NUCLEOTIDE SEQUENCE [LARGE SCALE GENOMIC DNA]</scope>
</reference>
<evidence type="ECO:0000256" key="8">
    <source>
        <dbReference type="PROSITE-ProRule" id="PRU00125"/>
    </source>
</evidence>
<dbReference type="GO" id="GO:0005912">
    <property type="term" value="C:adherens junction"/>
    <property type="evidence" value="ECO:0007669"/>
    <property type="project" value="TreeGrafter"/>
</dbReference>
<dbReference type="GO" id="GO:0031941">
    <property type="term" value="C:filamentous actin"/>
    <property type="evidence" value="ECO:0007669"/>
    <property type="project" value="TreeGrafter"/>
</dbReference>
<dbReference type="Proteomes" id="UP001501920">
    <property type="component" value="Chromosome 8"/>
</dbReference>
<dbReference type="SUPFAM" id="SSF50156">
    <property type="entry name" value="PDZ domain-like"/>
    <property type="match status" value="1"/>
</dbReference>
<dbReference type="Pfam" id="PF15936">
    <property type="entry name" value="DUF4749"/>
    <property type="match status" value="1"/>
</dbReference>
<evidence type="ECO:0000259" key="9">
    <source>
        <dbReference type="PROSITE" id="PS50023"/>
    </source>
</evidence>
<evidence type="ECO:0000313" key="11">
    <source>
        <dbReference type="Ensembl" id="ENSPNAP00000017696.1"/>
    </source>
</evidence>
<keyword evidence="12" id="KW-1185">Reference proteome</keyword>
<dbReference type="FunFam" id="2.30.42.10:FF:000055">
    <property type="entry name" value="PDZ and LIM domain protein 3"/>
    <property type="match status" value="1"/>
</dbReference>
<reference evidence="11" key="3">
    <citation type="submission" date="2025-09" db="UniProtKB">
        <authorList>
            <consortium name="Ensembl"/>
        </authorList>
    </citation>
    <scope>IDENTIFICATION</scope>
</reference>
<dbReference type="GO" id="GO:0001725">
    <property type="term" value="C:stress fiber"/>
    <property type="evidence" value="ECO:0007669"/>
    <property type="project" value="TreeGrafter"/>
</dbReference>
<evidence type="ECO:0000256" key="2">
    <source>
        <dbReference type="ARBA" id="ARBA00022490"/>
    </source>
</evidence>
<feature type="domain" description="PDZ" evidence="10">
    <location>
        <begin position="8"/>
        <end position="84"/>
    </location>
</feature>
<dbReference type="PROSITE" id="PS50106">
    <property type="entry name" value="PDZ"/>
    <property type="match status" value="1"/>
</dbReference>
<dbReference type="CDD" id="cd06753">
    <property type="entry name" value="PDZ_PDLIM-like"/>
    <property type="match status" value="1"/>
</dbReference>
<dbReference type="CTD" id="561865"/>
<dbReference type="Pfam" id="PF00412">
    <property type="entry name" value="LIM"/>
    <property type="match status" value="1"/>
</dbReference>
<evidence type="ECO:0000256" key="4">
    <source>
        <dbReference type="ARBA" id="ARBA00022833"/>
    </source>
</evidence>
<dbReference type="Gene3D" id="2.10.110.10">
    <property type="entry name" value="Cysteine Rich Protein"/>
    <property type="match status" value="1"/>
</dbReference>
<dbReference type="InterPro" id="IPR031847">
    <property type="entry name" value="PDLI1-4/Zasp-like_mid"/>
</dbReference>
<evidence type="ECO:0000256" key="7">
    <source>
        <dbReference type="ARBA" id="ARBA00039371"/>
    </source>
</evidence>
<evidence type="ECO:0000313" key="12">
    <source>
        <dbReference type="Proteomes" id="UP001501920"/>
    </source>
</evidence>
<dbReference type="GO" id="GO:0061061">
    <property type="term" value="P:muscle structure development"/>
    <property type="evidence" value="ECO:0007669"/>
    <property type="project" value="TreeGrafter"/>
</dbReference>
<dbReference type="InterPro" id="IPR036034">
    <property type="entry name" value="PDZ_sf"/>
</dbReference>
<dbReference type="GO" id="GO:0030036">
    <property type="term" value="P:actin cytoskeleton organization"/>
    <property type="evidence" value="ECO:0007669"/>
    <property type="project" value="TreeGrafter"/>
</dbReference>
<dbReference type="GO" id="GO:0030018">
    <property type="term" value="C:Z disc"/>
    <property type="evidence" value="ECO:0007669"/>
    <property type="project" value="UniProtKB-SubCell"/>
</dbReference>
<evidence type="ECO:0000259" key="10">
    <source>
        <dbReference type="PROSITE" id="PS50106"/>
    </source>
</evidence>
<reference evidence="11" key="2">
    <citation type="submission" date="2025-08" db="UniProtKB">
        <authorList>
            <consortium name="Ensembl"/>
        </authorList>
    </citation>
    <scope>IDENTIFICATION</scope>
</reference>
<dbReference type="InterPro" id="IPR001781">
    <property type="entry name" value="Znf_LIM"/>
</dbReference>
<dbReference type="SMART" id="SM00228">
    <property type="entry name" value="PDZ"/>
    <property type="match status" value="1"/>
</dbReference>
<accession>A0A3B4D3M0</accession>
<evidence type="ECO:0000256" key="6">
    <source>
        <dbReference type="ARBA" id="ARBA00037484"/>
    </source>
</evidence>
<keyword evidence="2" id="KW-0963">Cytoplasm</keyword>
<dbReference type="AlphaFoldDB" id="A0A3B4D3M0"/>
<keyword evidence="5 8" id="KW-0440">LIM domain</keyword>
<dbReference type="GO" id="GO:0051371">
    <property type="term" value="F:muscle alpha-actinin binding"/>
    <property type="evidence" value="ECO:0007669"/>
    <property type="project" value="TreeGrafter"/>
</dbReference>
<dbReference type="InterPro" id="IPR006643">
    <property type="entry name" value="Zasp-like_motif"/>
</dbReference>
<keyword evidence="3 8" id="KW-0479">Metal-binding</keyword>
<dbReference type="GO" id="GO:0046872">
    <property type="term" value="F:metal ion binding"/>
    <property type="evidence" value="ECO:0007669"/>
    <property type="project" value="UniProtKB-KW"/>
</dbReference>
<dbReference type="RefSeq" id="XP_017559579.1">
    <property type="nucleotide sequence ID" value="XM_017704090.2"/>
</dbReference>
<dbReference type="GO" id="GO:0003779">
    <property type="term" value="F:actin binding"/>
    <property type="evidence" value="ECO:0007669"/>
    <property type="project" value="TreeGrafter"/>
</dbReference>
<protein>
    <recommendedName>
        <fullName evidence="7">PDZ and LIM domain protein 3</fullName>
    </recommendedName>
</protein>
<name>A0A3B4D3M0_PYGNA</name>
<comment type="subcellular location">
    <subcellularLocation>
        <location evidence="1">Cytoplasm</location>
        <location evidence="1">Myofibril</location>
        <location evidence="1">Sarcomere</location>
        <location evidence="1">Z line</location>
    </subcellularLocation>
</comment>
<dbReference type="PANTHER" id="PTHR24214">
    <property type="entry name" value="PDZ AND LIM DOMAIN PROTEIN ZASP"/>
    <property type="match status" value="1"/>
</dbReference>
<evidence type="ECO:0000256" key="3">
    <source>
        <dbReference type="ARBA" id="ARBA00022723"/>
    </source>
</evidence>
<dbReference type="GO" id="GO:0007507">
    <property type="term" value="P:heart development"/>
    <property type="evidence" value="ECO:0007669"/>
    <property type="project" value="TreeGrafter"/>
</dbReference>
<dbReference type="PROSITE" id="PS00478">
    <property type="entry name" value="LIM_DOMAIN_1"/>
    <property type="match status" value="1"/>
</dbReference>
<dbReference type="PROSITE" id="PS50023">
    <property type="entry name" value="LIM_DOMAIN_2"/>
    <property type="match status" value="1"/>
</dbReference>